<dbReference type="PANTHER" id="PTHR36174:SF1">
    <property type="entry name" value="LIPID II:GLYCINE GLYCYLTRANSFERASE"/>
    <property type="match status" value="1"/>
</dbReference>
<dbReference type="SUPFAM" id="SSF55729">
    <property type="entry name" value="Acyl-CoA N-acyltransferases (Nat)"/>
    <property type="match status" value="2"/>
</dbReference>
<sequence length="433" mass="51518">MELRVLEKKEYEEFVKYNPYKSHFLQSYDWGCLVKKERGLTPYYLGLLDNGKIVGATLLLKKSLPLGLCYLYAPRGYVLNFSDVKILDKFTEEVVKFAKRKKAIYVKIDPDIIWKKEDYKGEVVEVESKDKKIYKELLRLGYKHLGFTKNFETAQPRYTFRIDLNQSMDEIESHFSKTTKQRIAKSIKLKTKVEIGDEKDLETFYHLMMLTEERKDFVSYDINYYKTLYKLFNEDNKATLFLGKVNIKDSLEVLKNDLLYVNKKIDELPKENMSKSAKNKLKELSRQKENLEKEVDKYFNYLKEYGDEVTLSAHMILEYGDKAWVLYAGNHNILTETYVNYHTYYEHLKFCKDRGLKIYDQFGTIGDLSKDNPRLGLHEFKKKFGGDYIEFMGEFDYVVKPIYYFAFTKLVPIYRNMIKKRKKKELKVEVAKK</sequence>
<dbReference type="GO" id="GO:0016755">
    <property type="term" value="F:aminoacyltransferase activity"/>
    <property type="evidence" value="ECO:0007669"/>
    <property type="project" value="InterPro"/>
</dbReference>
<reference evidence="8" key="1">
    <citation type="submission" date="2020-10" db="EMBL/GenBank/DDBJ databases">
        <authorList>
            <person name="Gilroy R."/>
        </authorList>
    </citation>
    <scope>NUCLEOTIDE SEQUENCE</scope>
    <source>
        <strain evidence="8">CHK195-26880</strain>
    </source>
</reference>
<evidence type="ECO:0000256" key="5">
    <source>
        <dbReference type="ARBA" id="ARBA00023315"/>
    </source>
</evidence>
<feature type="coiled-coil region" evidence="7">
    <location>
        <begin position="270"/>
        <end position="308"/>
    </location>
</feature>
<keyword evidence="2" id="KW-0808">Transferase</keyword>
<organism evidence="8 9">
    <name type="scientific">Candidatus Onthousia faecipullorum</name>
    <dbReference type="NCBI Taxonomy" id="2840887"/>
    <lineage>
        <taxon>Bacteria</taxon>
        <taxon>Bacillati</taxon>
        <taxon>Bacillota</taxon>
        <taxon>Bacilli</taxon>
        <taxon>Candidatus Onthousia</taxon>
    </lineage>
</organism>
<evidence type="ECO:0000256" key="2">
    <source>
        <dbReference type="ARBA" id="ARBA00022679"/>
    </source>
</evidence>
<comment type="caution">
    <text evidence="8">The sequence shown here is derived from an EMBL/GenBank/DDBJ whole genome shotgun (WGS) entry which is preliminary data.</text>
</comment>
<evidence type="ECO:0000313" key="8">
    <source>
        <dbReference type="EMBL" id="HIT37001.1"/>
    </source>
</evidence>
<dbReference type="GO" id="GO:0009252">
    <property type="term" value="P:peptidoglycan biosynthetic process"/>
    <property type="evidence" value="ECO:0007669"/>
    <property type="project" value="UniProtKB-KW"/>
</dbReference>
<keyword evidence="3" id="KW-0133">Cell shape</keyword>
<dbReference type="InterPro" id="IPR050644">
    <property type="entry name" value="PG_Glycine_Bridge_Synth"/>
</dbReference>
<evidence type="ECO:0000313" key="9">
    <source>
        <dbReference type="Proteomes" id="UP000886833"/>
    </source>
</evidence>
<dbReference type="Gene3D" id="1.20.58.90">
    <property type="match status" value="1"/>
</dbReference>
<evidence type="ECO:0000256" key="3">
    <source>
        <dbReference type="ARBA" id="ARBA00022960"/>
    </source>
</evidence>
<dbReference type="Pfam" id="PF02388">
    <property type="entry name" value="FemAB"/>
    <property type="match status" value="1"/>
</dbReference>
<dbReference type="PANTHER" id="PTHR36174">
    <property type="entry name" value="LIPID II:GLYCINE GLYCYLTRANSFERASE"/>
    <property type="match status" value="1"/>
</dbReference>
<reference evidence="8" key="2">
    <citation type="journal article" date="2021" name="PeerJ">
        <title>Extensive microbial diversity within the chicken gut microbiome revealed by metagenomics and culture.</title>
        <authorList>
            <person name="Gilroy R."/>
            <person name="Ravi A."/>
            <person name="Getino M."/>
            <person name="Pursley I."/>
            <person name="Horton D.L."/>
            <person name="Alikhan N.F."/>
            <person name="Baker D."/>
            <person name="Gharbi K."/>
            <person name="Hall N."/>
            <person name="Watson M."/>
            <person name="Adriaenssens E.M."/>
            <person name="Foster-Nyarko E."/>
            <person name="Jarju S."/>
            <person name="Secka A."/>
            <person name="Antonio M."/>
            <person name="Oren A."/>
            <person name="Chaudhuri R.R."/>
            <person name="La Ragione R."/>
            <person name="Hildebrand F."/>
            <person name="Pallen M.J."/>
        </authorList>
    </citation>
    <scope>NUCLEOTIDE SEQUENCE</scope>
    <source>
        <strain evidence="8">CHK195-26880</strain>
    </source>
</reference>
<dbReference type="EMBL" id="DVKQ01000008">
    <property type="protein sequence ID" value="HIT37001.1"/>
    <property type="molecule type" value="Genomic_DNA"/>
</dbReference>
<evidence type="ECO:0000256" key="1">
    <source>
        <dbReference type="ARBA" id="ARBA00009943"/>
    </source>
</evidence>
<comment type="similarity">
    <text evidence="1">Belongs to the FemABX family.</text>
</comment>
<dbReference type="AlphaFoldDB" id="A0A9D1KBB3"/>
<dbReference type="InterPro" id="IPR003447">
    <property type="entry name" value="FEMABX"/>
</dbReference>
<proteinExistence type="inferred from homology"/>
<evidence type="ECO:0000256" key="7">
    <source>
        <dbReference type="SAM" id="Coils"/>
    </source>
</evidence>
<keyword evidence="5" id="KW-0012">Acyltransferase</keyword>
<accession>A0A9D1KBB3</accession>
<keyword evidence="4" id="KW-0573">Peptidoglycan synthesis</keyword>
<name>A0A9D1KBB3_9FIRM</name>
<dbReference type="GO" id="GO:0008360">
    <property type="term" value="P:regulation of cell shape"/>
    <property type="evidence" value="ECO:0007669"/>
    <property type="project" value="UniProtKB-KW"/>
</dbReference>
<dbReference type="Gene3D" id="3.40.630.30">
    <property type="match status" value="2"/>
</dbReference>
<dbReference type="InterPro" id="IPR016181">
    <property type="entry name" value="Acyl_CoA_acyltransferase"/>
</dbReference>
<dbReference type="GO" id="GO:0071555">
    <property type="term" value="P:cell wall organization"/>
    <property type="evidence" value="ECO:0007669"/>
    <property type="project" value="UniProtKB-KW"/>
</dbReference>
<dbReference type="PROSITE" id="PS51191">
    <property type="entry name" value="FEMABX"/>
    <property type="match status" value="1"/>
</dbReference>
<dbReference type="Proteomes" id="UP000886833">
    <property type="component" value="Unassembled WGS sequence"/>
</dbReference>
<protein>
    <submittedName>
        <fullName evidence="8">Peptidoglycan bridge formation glycyltransferase FemA/FemB family protein</fullName>
    </submittedName>
</protein>
<evidence type="ECO:0000256" key="6">
    <source>
        <dbReference type="ARBA" id="ARBA00023316"/>
    </source>
</evidence>
<keyword evidence="7" id="KW-0175">Coiled coil</keyword>
<keyword evidence="6" id="KW-0961">Cell wall biogenesis/degradation</keyword>
<gene>
    <name evidence="8" type="ORF">IAB59_00805</name>
</gene>
<evidence type="ECO:0000256" key="4">
    <source>
        <dbReference type="ARBA" id="ARBA00022984"/>
    </source>
</evidence>